<dbReference type="PANTHER" id="PTHR19367:SF5">
    <property type="entry name" value="T CELL RECEPTOR ALPHA VARIABLE 8-3"/>
    <property type="match status" value="1"/>
</dbReference>
<dbReference type="AGR" id="RGD:1562163"/>
<dbReference type="InterPro" id="IPR051287">
    <property type="entry name" value="TCR_variable_region"/>
</dbReference>
<evidence type="ECO:0000256" key="7">
    <source>
        <dbReference type="SAM" id="SignalP"/>
    </source>
</evidence>
<evidence type="ECO:0000256" key="5">
    <source>
        <dbReference type="ARBA" id="ARBA00023319"/>
    </source>
</evidence>
<name>Q569A9_RAT</name>
<dbReference type="PANTHER" id="PTHR19367">
    <property type="entry name" value="T-CELL RECEPTOR ALPHA CHAIN V REGION"/>
    <property type="match status" value="1"/>
</dbReference>
<sequence length="270" mass="29783">MFLVLLPVLGINFLLRVAQAQSVTQPDTHVTVSEEDSLQLRCTYSSSVPPSLFWDVQYPQQGLEMLLRYYSGNPMVQGMNGFVAEFSKSNSSFHLRKASVHWSDSAVYFCALSPISGGFNKLTFGAGTRLAVYPNVTDPEPAVYQLKDPQSDNITLCLFTDFDSQTNVSQSASSEAFVSGNTVMDMKAMDSKSNGAIAWSNQTSFSCKDAFKKNASHPTSDVPCDAKLVEKSFETDMNLNFQNLSVMGLRILLLKVAGFNLLMTLRLWSS</sequence>
<dbReference type="Pfam" id="PF07686">
    <property type="entry name" value="V-set"/>
    <property type="match status" value="1"/>
</dbReference>
<evidence type="ECO:0000259" key="8">
    <source>
        <dbReference type="PROSITE" id="PS50835"/>
    </source>
</evidence>
<dbReference type="InterPro" id="IPR013106">
    <property type="entry name" value="Ig_V-set"/>
</dbReference>
<evidence type="ECO:0000256" key="2">
    <source>
        <dbReference type="ARBA" id="ARBA00022859"/>
    </source>
</evidence>
<dbReference type="InterPro" id="IPR015370">
    <property type="entry name" value="TCR_alpha_C"/>
</dbReference>
<keyword evidence="6" id="KW-1279">T cell receptor</keyword>
<dbReference type="GO" id="GO:0002250">
    <property type="term" value="P:adaptive immune response"/>
    <property type="evidence" value="ECO:0007669"/>
    <property type="project" value="UniProtKB-KW"/>
</dbReference>
<dbReference type="RGD" id="1562163">
    <property type="gene designation" value="LOC290071"/>
</dbReference>
<evidence type="ECO:0000256" key="4">
    <source>
        <dbReference type="ARBA" id="ARBA00023170"/>
    </source>
</evidence>
<dbReference type="SUPFAM" id="SSF48726">
    <property type="entry name" value="Immunoglobulin"/>
    <property type="match status" value="2"/>
</dbReference>
<evidence type="ECO:0000256" key="1">
    <source>
        <dbReference type="ARBA" id="ARBA00022729"/>
    </source>
</evidence>
<dbReference type="CDD" id="cd07688">
    <property type="entry name" value="IgC_TCR_alpha"/>
    <property type="match status" value="1"/>
</dbReference>
<dbReference type="EMBL" id="BC092595">
    <property type="protein sequence ID" value="AAH92595.1"/>
    <property type="molecule type" value="mRNA"/>
</dbReference>
<keyword evidence="5" id="KW-0393">Immunoglobulin domain</keyword>
<dbReference type="PROSITE" id="PS50835">
    <property type="entry name" value="IG_LIKE"/>
    <property type="match status" value="1"/>
</dbReference>
<dbReference type="InterPro" id="IPR003599">
    <property type="entry name" value="Ig_sub"/>
</dbReference>
<feature type="chain" id="PRO_5004250564" evidence="7">
    <location>
        <begin position="21"/>
        <end position="270"/>
    </location>
</feature>
<keyword evidence="1 7" id="KW-0732">Signal</keyword>
<dbReference type="InterPro" id="IPR013783">
    <property type="entry name" value="Ig-like_fold"/>
</dbReference>
<dbReference type="GO" id="GO:0042101">
    <property type="term" value="C:T cell receptor complex"/>
    <property type="evidence" value="ECO:0007669"/>
    <property type="project" value="UniProtKB-KW"/>
</dbReference>
<evidence type="ECO:0000313" key="9">
    <source>
        <dbReference type="EMBL" id="AAH92595.1"/>
    </source>
</evidence>
<evidence type="ECO:0000256" key="3">
    <source>
        <dbReference type="ARBA" id="ARBA00023130"/>
    </source>
</evidence>
<dbReference type="SMART" id="SM00409">
    <property type="entry name" value="IG"/>
    <property type="match status" value="1"/>
</dbReference>
<organism evidence="9">
    <name type="scientific">Rattus norvegicus</name>
    <name type="common">Rat</name>
    <dbReference type="NCBI Taxonomy" id="10116"/>
    <lineage>
        <taxon>Eukaryota</taxon>
        <taxon>Metazoa</taxon>
        <taxon>Chordata</taxon>
        <taxon>Craniata</taxon>
        <taxon>Vertebrata</taxon>
        <taxon>Euteleostomi</taxon>
        <taxon>Mammalia</taxon>
        <taxon>Eutheria</taxon>
        <taxon>Euarchontoglires</taxon>
        <taxon>Glires</taxon>
        <taxon>Rodentia</taxon>
        <taxon>Myomorpha</taxon>
        <taxon>Muroidea</taxon>
        <taxon>Muridae</taxon>
        <taxon>Murinae</taxon>
        <taxon>Rattus</taxon>
    </lineage>
</organism>
<dbReference type="InterPro" id="IPR036179">
    <property type="entry name" value="Ig-like_dom_sf"/>
</dbReference>
<dbReference type="InterPro" id="IPR007110">
    <property type="entry name" value="Ig-like_dom"/>
</dbReference>
<dbReference type="AlphaFoldDB" id="Q569A9"/>
<feature type="signal peptide" evidence="7">
    <location>
        <begin position="1"/>
        <end position="20"/>
    </location>
</feature>
<accession>Q569A9</accession>
<feature type="domain" description="Ig-like" evidence="8">
    <location>
        <begin position="7"/>
        <end position="113"/>
    </location>
</feature>
<dbReference type="CDD" id="cd04983">
    <property type="entry name" value="IgV_TCR_alpha"/>
    <property type="match status" value="1"/>
</dbReference>
<keyword evidence="3" id="KW-1064">Adaptive immunity</keyword>
<dbReference type="SMART" id="SM00406">
    <property type="entry name" value="IGv"/>
    <property type="match status" value="1"/>
</dbReference>
<dbReference type="Pfam" id="PF09291">
    <property type="entry name" value="DUF1968"/>
    <property type="match status" value="1"/>
</dbReference>
<reference evidence="9" key="1">
    <citation type="journal article" date="2004" name="Genome Res.">
        <title>The status, quality, and expansion of the NIH full-length cDNA project: the Mammalian Gene Collection (MGC).</title>
        <authorList>
            <consortium name="The MGC Project Team"/>
            <person name="Gerhard D.S."/>
            <person name="Wagner L."/>
            <person name="Feingold E.A."/>
            <person name="Shenmen C.M."/>
            <person name="Grouse L.H."/>
            <person name="Schuler G."/>
            <person name="Klein S.L."/>
            <person name="Old S."/>
            <person name="Rasooly R."/>
            <person name="Good P."/>
            <person name="Guyer M."/>
            <person name="Peck A.M."/>
            <person name="Derge J.G."/>
            <person name="Lipman D."/>
            <person name="Collins F.S."/>
            <person name="Jang W."/>
            <person name="Sherry S."/>
            <person name="Feolo M."/>
            <person name="Misquitta L."/>
            <person name="Lee E."/>
            <person name="Rotmistrovsky K."/>
            <person name="Greenhut S.F."/>
            <person name="Schaefer C.F."/>
            <person name="Buetow K."/>
            <person name="Bonner T.I."/>
            <person name="Haussler D."/>
            <person name="Kent J."/>
            <person name="Kiekhaus M."/>
            <person name="Furey T."/>
            <person name="Brent M."/>
            <person name="Prange C."/>
            <person name="Schreiber K."/>
            <person name="Shapiro N."/>
            <person name="Bhat N.K."/>
            <person name="Hopkins R.F."/>
            <person name="Hsie F."/>
            <person name="Driscoll T."/>
            <person name="Soares M.B."/>
            <person name="Casavant T.L."/>
            <person name="Scheetz T.E."/>
            <person name="Brown-stein M.J."/>
            <person name="Usdin T.B."/>
            <person name="Toshiyuki S."/>
            <person name="Carninci P."/>
            <person name="Piao Y."/>
            <person name="Dudekula D.B."/>
            <person name="Ko M.S."/>
            <person name="Kawakami K."/>
            <person name="Suzuki Y."/>
            <person name="Sugano S."/>
            <person name="Gruber C.E."/>
            <person name="Smith M.R."/>
            <person name="Simmons B."/>
            <person name="Moore T."/>
            <person name="Waterman R."/>
            <person name="Johnson S.L."/>
            <person name="Ruan Y."/>
            <person name="Wei C.L."/>
            <person name="Mathavan S."/>
            <person name="Gunaratne P.H."/>
            <person name="Wu J."/>
            <person name="Garcia A.M."/>
            <person name="Hulyk S.W."/>
            <person name="Fuh E."/>
            <person name="Yuan Y."/>
            <person name="Sneed A."/>
            <person name="Kowis C."/>
            <person name="Hodgson A."/>
            <person name="Muzny D.M."/>
            <person name="McPherson J."/>
            <person name="Gibbs R.A."/>
            <person name="Fahey J."/>
            <person name="Helton E."/>
            <person name="Ketteman M."/>
            <person name="Madan A."/>
            <person name="Rodrigues S."/>
            <person name="Sanchez A."/>
            <person name="Whiting M."/>
            <person name="Madari A."/>
            <person name="Young A.C."/>
            <person name="Wetherby K.D."/>
            <person name="Granite S.J."/>
            <person name="Kwong P.N."/>
            <person name="Brinkley C.P."/>
            <person name="Pearson R.L."/>
            <person name="Bouffard G.G."/>
            <person name="Blakesly R.W."/>
            <person name="Green E.D."/>
            <person name="Dickson M.C."/>
            <person name="Rodriguez A.C."/>
            <person name="Grimwood J."/>
            <person name="Schmutz J."/>
            <person name="Myers R.M."/>
            <person name="Butterfield Y.S."/>
            <person name="Griffith M."/>
            <person name="Griffith O.L."/>
            <person name="Krzywinski M.I."/>
            <person name="Liao N."/>
            <person name="Morin R."/>
            <person name="Morrin R."/>
            <person name="Palmquist D."/>
            <person name="Petrescu A.S."/>
            <person name="Skalska U."/>
            <person name="Smailus D.E."/>
            <person name="Stott J.M."/>
            <person name="Schnerch A."/>
            <person name="Schein J.E."/>
            <person name="Jones S.J."/>
            <person name="Holt R.A."/>
            <person name="Baross A."/>
            <person name="Marra M.A."/>
            <person name="Clifton S."/>
            <person name="Makowski K.A."/>
            <person name="Bosak S."/>
            <person name="Malek J."/>
        </authorList>
    </citation>
    <scope>NUCLEOTIDE SEQUENCE [LARGE SCALE MRNA]</scope>
    <source>
        <tissue evidence="9">Thymus</tissue>
    </source>
</reference>
<evidence type="ECO:0000256" key="6">
    <source>
        <dbReference type="ARBA" id="ARBA00043266"/>
    </source>
</evidence>
<protein>
    <submittedName>
        <fullName evidence="9">RGD1359684 protein</fullName>
    </submittedName>
</protein>
<dbReference type="Gene3D" id="2.60.40.10">
    <property type="entry name" value="Immunoglobulins"/>
    <property type="match status" value="2"/>
</dbReference>
<gene>
    <name evidence="10" type="primary">LOC290071</name>
    <name evidence="9" type="synonym">RGD1359684</name>
</gene>
<proteinExistence type="evidence at transcript level"/>
<evidence type="ECO:0000313" key="10">
    <source>
        <dbReference type="RGD" id="1562163"/>
    </source>
</evidence>
<keyword evidence="4" id="KW-0675">Receptor</keyword>
<keyword evidence="2" id="KW-0391">Immunity</keyword>